<evidence type="ECO:0000256" key="20">
    <source>
        <dbReference type="ARBA" id="ARBA00049902"/>
    </source>
</evidence>
<sequence length="408" mass="44056">MMSRADRTVLSEWWWTVDRLLLGSLLVLMMVGIVLCLAASPPVAARLGINDPFHFVDRQIFFLLPAIGVLFGTSFLQPRTIRRICVVVFAVFLVLLFATLVIGPEVKGARRWLNLAGITVQPSEFLKPAFVVLAAWLFSESGKRPEMPAQFLAVVLLGSVLLPLVMQPDFGQTTLICLVWGALFFLAGLRWIWMVGLGGVGAAGLFLAYKFVPHVTKRIDRFLDPASGDTYQVDTALESFRHGGWLGQGPGEGTVKRILPDGHTDFVFSVAAEEFGIILCLILLALFAFIILRSLNRAVKEQDPFSRFAATGLAMLFGLQACINMAVNVHLMPAKGMTLPFISYGGSSLISIAFGMGMLLAFCRAKPGASAMAALSEPMSLPKGAVLATPIDPTHAEDHAGGPTAVPA</sequence>
<evidence type="ECO:0000256" key="1">
    <source>
        <dbReference type="ARBA" id="ARBA00004651"/>
    </source>
</evidence>
<reference evidence="23" key="2">
    <citation type="submission" date="2007-04" db="EMBL/GenBank/DDBJ databases">
        <title>Complete genome sequence of the nitrogen-fixing bacterium Azorhizobium caulinodans ORS571.</title>
        <authorList>
            <person name="Lee K.B."/>
            <person name="Backer P.D."/>
            <person name="Aono T."/>
            <person name="Liu C.T."/>
            <person name="Suzuki S."/>
            <person name="Suzuki T."/>
            <person name="Kaneko T."/>
            <person name="Yamada M."/>
            <person name="Tabata S."/>
            <person name="Kupfer D.M."/>
            <person name="Najar F.Z."/>
            <person name="Wiley G.B."/>
            <person name="Roe B."/>
            <person name="Binnewies T."/>
            <person name="Ussery D."/>
            <person name="Vereecke D."/>
            <person name="Gevers D."/>
            <person name="Holsters M."/>
            <person name="Oyaizu H."/>
        </authorList>
    </citation>
    <scope>NUCLEOTIDE SEQUENCE [LARGE SCALE GENOMIC DNA]</scope>
    <source>
        <strain evidence="23">ATCC 43989 / DSM 5975 / JCM 20966 / LMG 6465 / NBRC 14845 / NCIMB 13405 / ORS 571</strain>
    </source>
</reference>
<dbReference type="NCBIfam" id="TIGR02614">
    <property type="entry name" value="ftsW"/>
    <property type="match status" value="1"/>
</dbReference>
<keyword evidence="10 21" id="KW-1133">Transmembrane helix</keyword>
<dbReference type="GO" id="GO:0008955">
    <property type="term" value="F:peptidoglycan glycosyltransferase activity"/>
    <property type="evidence" value="ECO:0007669"/>
    <property type="project" value="UniProtKB-EC"/>
</dbReference>
<evidence type="ECO:0000256" key="10">
    <source>
        <dbReference type="ARBA" id="ARBA00022989"/>
    </source>
</evidence>
<evidence type="ECO:0000256" key="18">
    <source>
        <dbReference type="ARBA" id="ARBA00041418"/>
    </source>
</evidence>
<dbReference type="PANTHER" id="PTHR30474:SF2">
    <property type="entry name" value="PEPTIDOGLYCAN GLYCOSYLTRANSFERASE FTSW-RELATED"/>
    <property type="match status" value="1"/>
</dbReference>
<dbReference type="EC" id="2.4.99.28" evidence="19"/>
<evidence type="ECO:0000256" key="15">
    <source>
        <dbReference type="ARBA" id="ARBA00033270"/>
    </source>
</evidence>
<feature type="transmembrane region" description="Helical" evidence="21">
    <location>
        <begin position="149"/>
        <end position="166"/>
    </location>
</feature>
<keyword evidence="4 22" id="KW-0132">Cell division</keyword>
<keyword evidence="6" id="KW-0808">Transferase</keyword>
<dbReference type="AlphaFoldDB" id="A8HZ88"/>
<dbReference type="GO" id="GO:0051301">
    <property type="term" value="P:cell division"/>
    <property type="evidence" value="ECO:0007669"/>
    <property type="project" value="UniProtKB-KW"/>
</dbReference>
<keyword evidence="8" id="KW-0133">Cell shape</keyword>
<dbReference type="GO" id="GO:0009252">
    <property type="term" value="P:peptidoglycan biosynthetic process"/>
    <property type="evidence" value="ECO:0007669"/>
    <property type="project" value="UniProtKB-KW"/>
</dbReference>
<feature type="transmembrane region" description="Helical" evidence="21">
    <location>
        <begin position="341"/>
        <end position="362"/>
    </location>
</feature>
<evidence type="ECO:0000313" key="22">
    <source>
        <dbReference type="EMBL" id="BAF90552.1"/>
    </source>
</evidence>
<proteinExistence type="inferred from homology"/>
<dbReference type="GO" id="GO:0015648">
    <property type="term" value="F:lipid-linked peptidoglycan transporter activity"/>
    <property type="evidence" value="ECO:0007669"/>
    <property type="project" value="TreeGrafter"/>
</dbReference>
<comment type="subcellular location">
    <subcellularLocation>
        <location evidence="1">Cell membrane</location>
        <topology evidence="1">Multi-pass membrane protein</topology>
    </subcellularLocation>
</comment>
<feature type="transmembrane region" description="Helical" evidence="21">
    <location>
        <begin position="172"/>
        <end position="189"/>
    </location>
</feature>
<feature type="transmembrane region" description="Helical" evidence="21">
    <location>
        <begin position="275"/>
        <end position="296"/>
    </location>
</feature>
<feature type="transmembrane region" description="Helical" evidence="21">
    <location>
        <begin position="20"/>
        <end position="40"/>
    </location>
</feature>
<keyword evidence="5" id="KW-0328">Glycosyltransferase</keyword>
<dbReference type="GO" id="GO:0008360">
    <property type="term" value="P:regulation of cell shape"/>
    <property type="evidence" value="ECO:0007669"/>
    <property type="project" value="UniProtKB-KW"/>
</dbReference>
<evidence type="ECO:0000256" key="6">
    <source>
        <dbReference type="ARBA" id="ARBA00022679"/>
    </source>
</evidence>
<dbReference type="GO" id="GO:0071555">
    <property type="term" value="P:cell wall organization"/>
    <property type="evidence" value="ECO:0007669"/>
    <property type="project" value="UniProtKB-KW"/>
</dbReference>
<keyword evidence="13" id="KW-0961">Cell wall biogenesis/degradation</keyword>
<organism evidence="22 23">
    <name type="scientific">Azorhizobium caulinodans (strain ATCC 43989 / DSM 5975 / JCM 20966 / LMG 6465 / NBRC 14845 / NCIMB 13405 / ORS 571)</name>
    <dbReference type="NCBI Taxonomy" id="438753"/>
    <lineage>
        <taxon>Bacteria</taxon>
        <taxon>Pseudomonadati</taxon>
        <taxon>Pseudomonadota</taxon>
        <taxon>Alphaproteobacteria</taxon>
        <taxon>Hyphomicrobiales</taxon>
        <taxon>Xanthobacteraceae</taxon>
        <taxon>Azorhizobium</taxon>
    </lineage>
</organism>
<dbReference type="InterPro" id="IPR013437">
    <property type="entry name" value="FtsW"/>
</dbReference>
<reference evidence="22 23" key="6">
    <citation type="journal article" date="2011" name="Appl. Environ. Microbiol.">
        <title>Involvement of the azorhizobial chromosome partition gene (parA) in the onset of bacteroid differentiation during Sesbania rostrata stem nodule development.</title>
        <authorList>
            <person name="Liu CT."/>
            <person name="Lee KB."/>
            <person name="Wang YS."/>
            <person name="Peng MH."/>
            <person name="Lee KT."/>
            <person name="Suzuki S."/>
            <person name="Suzuki T."/>
            <person name="Oyaizu H."/>
        </authorList>
    </citation>
    <scope>NUCLEOTIDE SEQUENCE [LARGE SCALE GENOMIC DNA]</scope>
    <source>
        <strain evidence="23">ATCC 43989 / DSM 5975 / JCM 20966 / LMG 6465 / NBRC 14845 / NCIMB 13405 / ORS 571</strain>
    </source>
</reference>
<evidence type="ECO:0000256" key="2">
    <source>
        <dbReference type="ARBA" id="ARBA00004752"/>
    </source>
</evidence>
<evidence type="ECO:0000256" key="19">
    <source>
        <dbReference type="ARBA" id="ARBA00044770"/>
    </source>
</evidence>
<dbReference type="STRING" id="438753.AZC_4554"/>
<dbReference type="GO" id="GO:0032153">
    <property type="term" value="C:cell division site"/>
    <property type="evidence" value="ECO:0007669"/>
    <property type="project" value="TreeGrafter"/>
</dbReference>
<evidence type="ECO:0000256" key="11">
    <source>
        <dbReference type="ARBA" id="ARBA00023136"/>
    </source>
</evidence>
<name>A8HZ88_AZOC5</name>
<protein>
    <recommendedName>
        <fullName evidence="17">Probable peptidoglycan glycosyltransferase FtsW</fullName>
        <ecNumber evidence="19">2.4.99.28</ecNumber>
    </recommendedName>
    <alternativeName>
        <fullName evidence="18">Cell division protein FtsW</fullName>
    </alternativeName>
    <alternativeName>
        <fullName evidence="15">Cell wall polymerase</fullName>
    </alternativeName>
    <alternativeName>
        <fullName evidence="14">Peptidoglycan polymerase</fullName>
    </alternativeName>
</protein>
<dbReference type="GO" id="GO:0005886">
    <property type="term" value="C:plasma membrane"/>
    <property type="evidence" value="ECO:0007669"/>
    <property type="project" value="UniProtKB-SubCell"/>
</dbReference>
<gene>
    <name evidence="22" type="ordered locus">AZC_4554</name>
</gene>
<evidence type="ECO:0000256" key="5">
    <source>
        <dbReference type="ARBA" id="ARBA00022676"/>
    </source>
</evidence>
<keyword evidence="3" id="KW-1003">Cell membrane</keyword>
<evidence type="ECO:0000256" key="3">
    <source>
        <dbReference type="ARBA" id="ARBA00022475"/>
    </source>
</evidence>
<dbReference type="KEGG" id="azc:AZC_4554"/>
<keyword evidence="7 21" id="KW-0812">Transmembrane</keyword>
<evidence type="ECO:0000256" key="16">
    <source>
        <dbReference type="ARBA" id="ARBA00038053"/>
    </source>
</evidence>
<keyword evidence="12" id="KW-0131">Cell cycle</keyword>
<feature type="transmembrane region" description="Helical" evidence="21">
    <location>
        <begin position="308"/>
        <end position="329"/>
    </location>
</feature>
<feature type="transmembrane region" description="Helical" evidence="21">
    <location>
        <begin position="84"/>
        <end position="103"/>
    </location>
</feature>
<dbReference type="Proteomes" id="UP000000270">
    <property type="component" value="Chromosome"/>
</dbReference>
<evidence type="ECO:0000256" key="7">
    <source>
        <dbReference type="ARBA" id="ARBA00022692"/>
    </source>
</evidence>
<feature type="transmembrane region" description="Helical" evidence="21">
    <location>
        <begin position="60"/>
        <end position="77"/>
    </location>
</feature>
<dbReference type="eggNOG" id="COG0772">
    <property type="taxonomic scope" value="Bacteria"/>
</dbReference>
<evidence type="ECO:0000256" key="8">
    <source>
        <dbReference type="ARBA" id="ARBA00022960"/>
    </source>
</evidence>
<dbReference type="EMBL" id="AP009384">
    <property type="protein sequence ID" value="BAF90552.1"/>
    <property type="molecule type" value="Genomic_DNA"/>
</dbReference>
<reference evidence="22 23" key="4">
    <citation type="journal article" date="2009" name="Appl. Environ. Microbiol.">
        <title>Comparative genome-wide transcriptional profiling of Azorhizobium caulinodans ORS571 grown under free-living and symbiotic conditions.</title>
        <authorList>
            <person name="Tsukada S."/>
            <person name="Aono T."/>
            <person name="Akiba N."/>
            <person name="Lee KB."/>
            <person name="Liu CT."/>
            <person name="Toyazaki H."/>
            <person name="Oyaizu H."/>
        </authorList>
    </citation>
    <scope>NUCLEOTIDE SEQUENCE [LARGE SCALE GENOMIC DNA]</scope>
    <source>
        <strain evidence="23">ATCC 43989 / DSM 5975 / JCM 20966 / LMG 6465 / NBRC 14845 / NCIMB 13405 / ORS 571</strain>
    </source>
</reference>
<dbReference type="PANTHER" id="PTHR30474">
    <property type="entry name" value="CELL CYCLE PROTEIN"/>
    <property type="match status" value="1"/>
</dbReference>
<keyword evidence="11 21" id="KW-0472">Membrane</keyword>
<evidence type="ECO:0000256" key="17">
    <source>
        <dbReference type="ARBA" id="ARBA00041185"/>
    </source>
</evidence>
<dbReference type="Pfam" id="PF01098">
    <property type="entry name" value="FTSW_RODA_SPOVE"/>
    <property type="match status" value="1"/>
</dbReference>
<evidence type="ECO:0000256" key="13">
    <source>
        <dbReference type="ARBA" id="ARBA00023316"/>
    </source>
</evidence>
<dbReference type="RefSeq" id="WP_012173073.1">
    <property type="nucleotide sequence ID" value="NC_009937.1"/>
</dbReference>
<reference evidence="22 23" key="3">
    <citation type="journal article" date="2008" name="BMC Genomics">
        <title>The genome of the versatile nitrogen fixer Azorhizobium caulinodans ORS571.</title>
        <authorList>
            <person name="Lee KB."/>
            <person name="Backer P.D."/>
            <person name="Aono T."/>
            <person name="Liu CT."/>
            <person name="Suzuki S."/>
            <person name="Suzuki T."/>
            <person name="Kaneko T."/>
            <person name="Yamada M."/>
            <person name="Tabata S."/>
            <person name="Kupfer D.M."/>
            <person name="Najar F.Z."/>
            <person name="Wiley G.B."/>
            <person name="Roe B."/>
            <person name="Binnewies T.T."/>
            <person name="Ussery D.W."/>
            <person name="D'Haeze W."/>
            <person name="Herder J.D."/>
            <person name="Gevers D."/>
            <person name="Vereecke D."/>
            <person name="Holsters M."/>
            <person name="Oyaizu H."/>
        </authorList>
    </citation>
    <scope>NUCLEOTIDE SEQUENCE [LARGE SCALE GENOMIC DNA]</scope>
    <source>
        <strain evidence="23">ATCC 43989 / DSM 5975 / JCM 20966 / LMG 6465 / NBRC 14845 / NCIMB 13405 / ORS 571</strain>
    </source>
</reference>
<evidence type="ECO:0000256" key="12">
    <source>
        <dbReference type="ARBA" id="ARBA00023306"/>
    </source>
</evidence>
<evidence type="ECO:0000256" key="21">
    <source>
        <dbReference type="SAM" id="Phobius"/>
    </source>
</evidence>
<accession>A8HZ88</accession>
<comment type="pathway">
    <text evidence="2">Cell wall biogenesis; peptidoglycan biosynthesis.</text>
</comment>
<dbReference type="InterPro" id="IPR001182">
    <property type="entry name" value="FtsW/RodA"/>
</dbReference>
<evidence type="ECO:0000256" key="9">
    <source>
        <dbReference type="ARBA" id="ARBA00022984"/>
    </source>
</evidence>
<evidence type="ECO:0000256" key="4">
    <source>
        <dbReference type="ARBA" id="ARBA00022618"/>
    </source>
</evidence>
<comment type="similarity">
    <text evidence="16">Belongs to the SEDS family. FtsW subfamily.</text>
</comment>
<comment type="catalytic activity">
    <reaction evidence="20">
        <text>[GlcNAc-(1-&gt;4)-Mur2Ac(oyl-L-Ala-gamma-D-Glu-L-Lys-D-Ala-D-Ala)](n)-di-trans,octa-cis-undecaprenyl diphosphate + beta-D-GlcNAc-(1-&gt;4)-Mur2Ac(oyl-L-Ala-gamma-D-Glu-L-Lys-D-Ala-D-Ala)-di-trans,octa-cis-undecaprenyl diphosphate = [GlcNAc-(1-&gt;4)-Mur2Ac(oyl-L-Ala-gamma-D-Glu-L-Lys-D-Ala-D-Ala)](n+1)-di-trans,octa-cis-undecaprenyl diphosphate + di-trans,octa-cis-undecaprenyl diphosphate + H(+)</text>
        <dbReference type="Rhea" id="RHEA:23708"/>
        <dbReference type="Rhea" id="RHEA-COMP:9602"/>
        <dbReference type="Rhea" id="RHEA-COMP:9603"/>
        <dbReference type="ChEBI" id="CHEBI:15378"/>
        <dbReference type="ChEBI" id="CHEBI:58405"/>
        <dbReference type="ChEBI" id="CHEBI:60033"/>
        <dbReference type="ChEBI" id="CHEBI:78435"/>
        <dbReference type="EC" id="2.4.99.28"/>
    </reaction>
</comment>
<reference evidence="22 23" key="5">
    <citation type="journal article" date="2010" name="Appl. Environ. Microbiol.">
        <title>phrR-like gene praR of Azorhizobium caulinodans ORS571 is essential for symbiosis with Sesbania rostrata and is involved in expression of reb genes.</title>
        <authorList>
            <person name="Akiba N."/>
            <person name="Aono T."/>
            <person name="Toyazaki H."/>
            <person name="Sato S."/>
            <person name="Oyaizu H."/>
        </authorList>
    </citation>
    <scope>NUCLEOTIDE SEQUENCE [LARGE SCALE GENOMIC DNA]</scope>
    <source>
        <strain evidence="23">ATCC 43989 / DSM 5975 / JCM 20966 / LMG 6465 / NBRC 14845 / NCIMB 13405 / ORS 571</strain>
    </source>
</reference>
<dbReference type="HOGENOM" id="CLU_029243_1_1_5"/>
<evidence type="ECO:0000313" key="23">
    <source>
        <dbReference type="Proteomes" id="UP000000270"/>
    </source>
</evidence>
<keyword evidence="9" id="KW-0573">Peptidoglycan synthesis</keyword>
<reference evidence="22 23" key="1">
    <citation type="journal article" date="2007" name="Appl. Environ. Microbiol.">
        <title>Rhizobial factors required for stem nodule maturation and maintenance in Sesbania rostrata-Azorhizobium caulinodans ORS571 symbiosis.</title>
        <authorList>
            <person name="Suzuki S."/>
            <person name="Aono T."/>
            <person name="Lee KB."/>
            <person name="Suzuki T."/>
            <person name="Liu CT."/>
            <person name="Miwa H."/>
            <person name="Wakao S."/>
            <person name="Iki T."/>
            <person name="Oyaizu H."/>
        </authorList>
    </citation>
    <scope>NUCLEOTIDE SEQUENCE [LARGE SCALE GENOMIC DNA]</scope>
    <source>
        <strain evidence="23">ATCC 43989 / DSM 5975 / JCM 20966 / LMG 6465 / NBRC 14845 / NCIMB 13405 / ORS 571</strain>
    </source>
</reference>
<evidence type="ECO:0000256" key="14">
    <source>
        <dbReference type="ARBA" id="ARBA00032370"/>
    </source>
</evidence>
<keyword evidence="23" id="KW-1185">Reference proteome</keyword>